<dbReference type="Pfam" id="PF08486">
    <property type="entry name" value="SpoIID"/>
    <property type="match status" value="1"/>
</dbReference>
<sequence>MRTWVRTSAVAVAVALAGVVGPVAVTPAVAADPGTVTFTGRGFGHGRGMGQYGALGYAVDLGWDHERILRHYYGGATLARDAGNPALSVELTRNTGRSVVVEGPGIAVGGVVTGGRAVLVERTGGGRFDVRTGPSCGGPWTLWKSGVESGAVIATANGAPTVCEADRWTMYRGSLRVVERSGTSYLLNDVSVDDYLRGVLPREVPASWAGLGGGRGAEGLRAQAVAARSYALASSRPTSGATTCDTTACQVYGGHAEQFYGKAVKVLEDARTDTAVADTSGKVMRTAAGAVARAEYSSSTGGWTAGGVFPAVEDLGDATSSNPNRSWTVSVAASRVASALGTGQIRSIAVNARSGLGADGGRVQQVVVVDTAGRTSTFSGDTVRSRLGLKSDWFTVTGQGARNEAEAVVRALYNDVLGREPEPAGLANWTNVVATTNNPRLVADGIVNSKERLQALVTTEYVRALRRGPEPEGLANWVGYMERGATVSDLQIGIFASQESLNVLGGGDTRAWVAGMYAALLGRPASAAETAEWAAVAQRQGRGAAVAGIARSPEAGTQRLLAYYQRFLGRGLDPSGIASWLPAMSGRGDFTIPGMIGGSQEYWNRAQARFP</sequence>
<reference evidence="4 5" key="1">
    <citation type="submission" date="2022-07" db="EMBL/GenBank/DDBJ databases">
        <title>Novel species in genus cellulomonas.</title>
        <authorList>
            <person name="Ye L."/>
        </authorList>
    </citation>
    <scope>NUCLEOTIDE SEQUENCE [LARGE SCALE GENOMIC DNA]</scope>
    <source>
        <strain evidence="5">zg-B89</strain>
    </source>
</reference>
<dbReference type="InterPro" id="IPR025282">
    <property type="entry name" value="DUF4214"/>
</dbReference>
<feature type="domain" description="DUF4214" evidence="3">
    <location>
        <begin position="405"/>
        <end position="452"/>
    </location>
</feature>
<protein>
    <submittedName>
        <fullName evidence="4">SpoIID/LytB domain-containing protein</fullName>
    </submittedName>
</protein>
<dbReference type="Gene3D" id="1.10.3130.20">
    <property type="entry name" value="Phycobilisome linker domain"/>
    <property type="match status" value="1"/>
</dbReference>
<dbReference type="RefSeq" id="WP_227575821.1">
    <property type="nucleotide sequence ID" value="NZ_CP101987.1"/>
</dbReference>
<evidence type="ECO:0000313" key="4">
    <source>
        <dbReference type="EMBL" id="UUI70518.1"/>
    </source>
</evidence>
<feature type="signal peptide" evidence="1">
    <location>
        <begin position="1"/>
        <end position="30"/>
    </location>
</feature>
<dbReference type="Pfam" id="PF13946">
    <property type="entry name" value="DUF4214"/>
    <property type="match status" value="1"/>
</dbReference>
<evidence type="ECO:0000259" key="2">
    <source>
        <dbReference type="Pfam" id="PF08486"/>
    </source>
</evidence>
<feature type="domain" description="Sporulation stage II protein D amidase enhancer LytB N-terminal" evidence="2">
    <location>
        <begin position="185"/>
        <end position="284"/>
    </location>
</feature>
<dbReference type="InterPro" id="IPR013693">
    <property type="entry name" value="SpoIID/LytB_N"/>
</dbReference>
<dbReference type="InterPro" id="IPR013486">
    <property type="entry name" value="SpoIID/LytB"/>
</dbReference>
<gene>
    <name evidence="4" type="ORF">NP048_11960</name>
</gene>
<keyword evidence="5" id="KW-1185">Reference proteome</keyword>
<evidence type="ECO:0000313" key="5">
    <source>
        <dbReference type="Proteomes" id="UP001316384"/>
    </source>
</evidence>
<evidence type="ECO:0000259" key="3">
    <source>
        <dbReference type="Pfam" id="PF13946"/>
    </source>
</evidence>
<organism evidence="4 5">
    <name type="scientific">Cellulomonas xiejunii</name>
    <dbReference type="NCBI Taxonomy" id="2968083"/>
    <lineage>
        <taxon>Bacteria</taxon>
        <taxon>Bacillati</taxon>
        <taxon>Actinomycetota</taxon>
        <taxon>Actinomycetes</taxon>
        <taxon>Micrococcales</taxon>
        <taxon>Cellulomonadaceae</taxon>
        <taxon>Cellulomonas</taxon>
    </lineage>
</organism>
<dbReference type="InterPro" id="IPR038255">
    <property type="entry name" value="PBS_linker_sf"/>
</dbReference>
<dbReference type="NCBIfam" id="TIGR02669">
    <property type="entry name" value="SpoIID_LytB"/>
    <property type="match status" value="1"/>
</dbReference>
<evidence type="ECO:0000256" key="1">
    <source>
        <dbReference type="SAM" id="SignalP"/>
    </source>
</evidence>
<proteinExistence type="predicted"/>
<accession>A0ABY5KLB3</accession>
<feature type="chain" id="PRO_5046014919" evidence="1">
    <location>
        <begin position="31"/>
        <end position="611"/>
    </location>
</feature>
<keyword evidence="1" id="KW-0732">Signal</keyword>
<dbReference type="Proteomes" id="UP001316384">
    <property type="component" value="Chromosome"/>
</dbReference>
<name>A0ABY5KLB3_9CELL</name>
<dbReference type="EMBL" id="CP101987">
    <property type="protein sequence ID" value="UUI70518.1"/>
    <property type="molecule type" value="Genomic_DNA"/>
</dbReference>